<dbReference type="EMBL" id="AY251274">
    <property type="protein sequence ID" value="AAP04412.1"/>
    <property type="molecule type" value="mRNA"/>
</dbReference>
<protein>
    <submittedName>
        <fullName evidence="3">HCG1980662</fullName>
    </submittedName>
    <submittedName>
        <fullName evidence="4">Kelch domain containing 4</fullName>
    </submittedName>
</protein>
<dbReference type="EMBL" id="KF456219">
    <property type="status" value="NOT_ANNOTATED_CDS"/>
    <property type="molecule type" value="Genomic_DNA"/>
</dbReference>
<dbReference type="HGNC" id="HGNC:25272">
    <property type="gene designation" value="KLHDC4"/>
</dbReference>
<accession>Q86VH3</accession>
<keyword evidence="5" id="KW-1185">Reference proteome</keyword>
<dbReference type="OpenTargets" id="ENSG00000104731"/>
<dbReference type="VEuPathDB" id="HostDB:ENSG00000104731"/>
<dbReference type="ChiTaRS" id="KLHDC4">
    <property type="organism name" value="human"/>
</dbReference>
<feature type="region of interest" description="Disordered" evidence="1">
    <location>
        <begin position="46"/>
        <end position="75"/>
    </location>
</feature>
<reference evidence="3" key="2">
    <citation type="journal article" date="2001" name="Science">
        <title>The sequence of the human genome.</title>
        <authorList>
            <person name="Venter J.C."/>
            <person name="Adams M.D."/>
            <person name="Myers E.W."/>
            <person name="Li P.W."/>
            <person name="Mural R.J."/>
            <person name="Sutton G.G."/>
            <person name="Smith H.O."/>
            <person name="Yandell M."/>
            <person name="Evans C.A."/>
            <person name="Holt R.A."/>
            <person name="Gocayne J.D."/>
            <person name="Amanatides P."/>
            <person name="Ballew R.M."/>
            <person name="Huson D.H."/>
            <person name="Wortman J.R."/>
            <person name="Zhang Q."/>
            <person name="Kodira C.D."/>
            <person name="Zheng X.H."/>
            <person name="Chen L."/>
            <person name="Skupski M."/>
            <person name="Subramanian G."/>
            <person name="Thomas P.D."/>
            <person name="Zhang J."/>
            <person name="Gabor Miklos G.L."/>
            <person name="Nelson C."/>
            <person name="Broder S."/>
            <person name="Clark A.G."/>
            <person name="Nadeau J."/>
            <person name="McKusick V.A."/>
            <person name="Zinder N."/>
            <person name="Levine A.J."/>
            <person name="Roberts R.J."/>
            <person name="Simon M."/>
            <person name="Slayman C."/>
            <person name="Hunkapiller M."/>
            <person name="Bolanos R."/>
            <person name="Delcher A."/>
            <person name="Dew I."/>
            <person name="Fasulo D."/>
            <person name="Flanigan M."/>
            <person name="Florea L."/>
            <person name="Halpern A."/>
            <person name="Hannenhalli S."/>
            <person name="Kravitz S."/>
            <person name="Levy S."/>
            <person name="Mobarry C."/>
            <person name="Reinert K."/>
            <person name="Remington K."/>
            <person name="Abu-Threideh J."/>
            <person name="Beasley E."/>
            <person name="Biddick K."/>
            <person name="Bonazzi V."/>
            <person name="Brandon R."/>
            <person name="Cargill M."/>
            <person name="Chandramouliswaran I."/>
            <person name="Charlab R."/>
            <person name="Chaturvedi K."/>
            <person name="Deng Z."/>
            <person name="Di Francesco V."/>
            <person name="Dunn P."/>
            <person name="Eilbeck K."/>
            <person name="Evangelista C."/>
            <person name="Gabrielian A.E."/>
            <person name="Gan W."/>
            <person name="Ge W."/>
            <person name="Gong F."/>
            <person name="Gu Z."/>
            <person name="Guan P."/>
            <person name="Heiman T.J."/>
            <person name="Higgins M.E."/>
            <person name="Ji R.R."/>
            <person name="Ke Z."/>
            <person name="Ketchum K.A."/>
            <person name="Lai Z."/>
            <person name="Lei Y."/>
            <person name="Li Z."/>
            <person name="Li J."/>
            <person name="Liang Y."/>
            <person name="Lin X."/>
            <person name="Lu F."/>
            <person name="Merkulov G.V."/>
            <person name="Milshina N."/>
            <person name="Moore H.M."/>
            <person name="Naik A.K."/>
            <person name="Narayan V.A."/>
            <person name="Neelam B."/>
            <person name="Nusskern D."/>
            <person name="Rusch D.B."/>
            <person name="Salzberg S."/>
            <person name="Shao W."/>
            <person name="Shue B."/>
            <person name="Sun J."/>
            <person name="Wang Z."/>
            <person name="Wang A."/>
            <person name="Wang X."/>
            <person name="Wang J."/>
            <person name="Wei M."/>
            <person name="Wides R."/>
            <person name="Xiao C."/>
            <person name="Yan C."/>
            <person name="Yao A."/>
            <person name="Ye J."/>
            <person name="Zhan M."/>
            <person name="Zhang W."/>
            <person name="Zhang H."/>
            <person name="Zhao Q."/>
            <person name="Zheng L."/>
            <person name="Zhong F."/>
            <person name="Zhong W."/>
            <person name="Zhu S."/>
            <person name="Zhao S."/>
            <person name="Gilbert D."/>
            <person name="Baumhueter S."/>
            <person name="Spier G."/>
            <person name="Carter C."/>
            <person name="Cravchik A."/>
            <person name="Woodage T."/>
            <person name="Ali F."/>
            <person name="An H."/>
            <person name="Awe A."/>
            <person name="Baldwin D."/>
            <person name="Baden H."/>
            <person name="Barnstead M."/>
            <person name="Barrow I."/>
            <person name="Beeson K."/>
            <person name="Busam D."/>
            <person name="Carver A."/>
            <person name="Center A."/>
            <person name="Cheng M.L."/>
            <person name="Curry L."/>
            <person name="Danaher S."/>
            <person name="Davenport L."/>
            <person name="Desilets R."/>
            <person name="Dietz S."/>
            <person name="Dodson K."/>
            <person name="Doup L."/>
            <person name="Ferriera S."/>
            <person name="Garg N."/>
            <person name="Gluecksmann A."/>
            <person name="Hart B."/>
            <person name="Haynes J."/>
            <person name="Haynes C."/>
            <person name="Heiner C."/>
            <person name="Hladun S."/>
            <person name="Hostin D."/>
            <person name="Houck J."/>
            <person name="Howland T."/>
            <person name="Ibegwam C."/>
            <person name="Johnson J."/>
            <person name="Kalush F."/>
            <person name="Kline L."/>
            <person name="Koduru S."/>
            <person name="Love A."/>
            <person name="Mann F."/>
            <person name="May D."/>
            <person name="McCawley S."/>
            <person name="McIntosh T."/>
            <person name="McMullen I."/>
            <person name="Moy M."/>
            <person name="Moy L."/>
            <person name="Murphy B."/>
            <person name="Nelson K."/>
            <person name="Pfannkoch C."/>
            <person name="Pratts E."/>
            <person name="Puri V."/>
            <person name="Qureshi H."/>
            <person name="Reardon M."/>
            <person name="Rodriguez R."/>
            <person name="Rogers Y.H."/>
            <person name="Romblad D."/>
            <person name="Ruhfel B."/>
            <person name="Scott R."/>
            <person name="Sitter C."/>
            <person name="Smallwood M."/>
            <person name="Stewart E."/>
            <person name="Strong R."/>
            <person name="Suh E."/>
            <person name="Thomas R."/>
            <person name="Tint N.N."/>
            <person name="Tse S."/>
            <person name="Vech C."/>
            <person name="Wang G."/>
            <person name="Wetter J."/>
            <person name="Williams S."/>
            <person name="Williams M."/>
            <person name="Windsor S."/>
            <person name="Winn-Deen E."/>
            <person name="Wolfe K."/>
            <person name="Zaveri J."/>
            <person name="Zaveri K."/>
            <person name="Abril J.F."/>
            <person name="Guigo R."/>
            <person name="Campbell M.J."/>
            <person name="Sjolander K.V."/>
            <person name="Karlak B."/>
            <person name="Kejariwal A."/>
            <person name="Mi H."/>
            <person name="Lazareva B."/>
            <person name="Hatton T."/>
            <person name="Narechania A."/>
            <person name="Diemer K."/>
            <person name="Muruganujan A."/>
            <person name="Guo N."/>
            <person name="Sato S."/>
            <person name="Bafna V."/>
            <person name="Istrail S."/>
            <person name="Lippert R."/>
            <person name="Schwartz R."/>
            <person name="Walenz B."/>
            <person name="Yooseph S."/>
            <person name="Allen D."/>
            <person name="Basu A."/>
            <person name="Baxendale J."/>
            <person name="Blick L."/>
            <person name="Caminha M."/>
            <person name="Carnes-Stine J."/>
            <person name="Caulk P."/>
            <person name="Chiang Y.H."/>
            <person name="Coyne M."/>
            <person name="Dahlke C."/>
            <person name="Mays A."/>
            <person name="Dombroski M."/>
            <person name="Donnelly M."/>
            <person name="Ely D."/>
            <person name="Esparham S."/>
            <person name="Fosler C."/>
            <person name="Gire H."/>
            <person name="Glanowski S."/>
            <person name="Glasser K."/>
            <person name="Glodek A."/>
            <person name="Gorokhov M."/>
            <person name="Graham K."/>
            <person name="Gropman B."/>
            <person name="Harris M."/>
            <person name="Heil J."/>
            <person name="Henderson S."/>
            <person name="Hoover J."/>
            <person name="Jennings D."/>
            <person name="Jordan C."/>
            <person name="Jordan J."/>
            <person name="Kasha J."/>
            <person name="Kagan L."/>
            <person name="Kraft C."/>
            <person name="Levitsky A."/>
            <person name="Lewis M."/>
            <person name="Liu X."/>
            <person name="Lopez J."/>
            <person name="Ma D."/>
            <person name="Majoros W."/>
            <person name="McDaniel J."/>
            <person name="Murphy S."/>
            <person name="Newman M."/>
            <person name="Nguyen T."/>
            <person name="Nguyen N."/>
            <person name="Nodell M."/>
            <person name="Pan S."/>
            <person name="Peck J."/>
            <person name="Peterson M."/>
            <person name="Rowe W."/>
            <person name="Sanders R."/>
            <person name="Scott J."/>
            <person name="Simpson M."/>
            <person name="Smith T."/>
            <person name="Sprague A."/>
            <person name="Stockwell T."/>
            <person name="Turner R."/>
            <person name="Venter E."/>
            <person name="Wang M."/>
            <person name="Wen M."/>
            <person name="Wu D."/>
            <person name="Wu M."/>
            <person name="Xia A."/>
            <person name="Zandieh A."/>
            <person name="Zhu X."/>
        </authorList>
    </citation>
    <scope>NUCLEOTIDE SEQUENCE</scope>
</reference>
<organism evidence="2">
    <name type="scientific">Homo sapiens</name>
    <name type="common">Human</name>
    <dbReference type="NCBI Taxonomy" id="9606"/>
    <lineage>
        <taxon>Eukaryota</taxon>
        <taxon>Metazoa</taxon>
        <taxon>Chordata</taxon>
        <taxon>Craniata</taxon>
        <taxon>Vertebrata</taxon>
        <taxon>Euteleostomi</taxon>
        <taxon>Mammalia</taxon>
        <taxon>Eutheria</taxon>
        <taxon>Euarchontoglires</taxon>
        <taxon>Primates</taxon>
        <taxon>Haplorrhini</taxon>
        <taxon>Catarrhini</taxon>
        <taxon>Hominidae</taxon>
        <taxon>Homo</taxon>
    </lineage>
</organism>
<dbReference type="EMBL" id="AC010536">
    <property type="status" value="NOT_ANNOTATED_CDS"/>
    <property type="molecule type" value="Genomic_DNA"/>
</dbReference>
<evidence type="ECO:0000313" key="2">
    <source>
        <dbReference type="EMBL" id="AAP04412.1"/>
    </source>
</evidence>
<dbReference type="ProteomicsDB" id="70017"/>
<reference evidence="3" key="6">
    <citation type="submission" date="2005-09" db="EMBL/GenBank/DDBJ databases">
        <authorList>
            <person name="Mural R.J."/>
            <person name="Istrail S."/>
            <person name="Sutton G."/>
            <person name="Florea L."/>
            <person name="Halpern A.L."/>
            <person name="Mobarry C.M."/>
            <person name="Lippert R."/>
            <person name="Walenz B."/>
            <person name="Shatkay H."/>
            <person name="Dew I."/>
            <person name="Miller J.R."/>
            <person name="Flanigan M.J."/>
            <person name="Edwards N.J."/>
            <person name="Bolanos R."/>
            <person name="Fasulo D."/>
            <person name="Halldorsson B.V."/>
            <person name="Hannenhalli S."/>
            <person name="Turner R."/>
            <person name="Yooseph S."/>
            <person name="Lu F."/>
            <person name="Nusskern D.R."/>
            <person name="Shue B.C."/>
            <person name="Zheng X.H."/>
            <person name="Zhong F."/>
            <person name="Delcher A.L."/>
            <person name="Huson D.H."/>
            <person name="Kravitz S.A."/>
            <person name="Mouchard L."/>
            <person name="Reinert K."/>
            <person name="Remington K.A."/>
            <person name="Clark A.G."/>
            <person name="Waterman M.S."/>
            <person name="Eichler E.E."/>
            <person name="Adams M.D."/>
            <person name="Hunkapiller M.W."/>
            <person name="Myers E.W."/>
            <person name="Venter J.C."/>
        </authorList>
    </citation>
    <scope>NUCLEOTIDE SEQUENCE</scope>
</reference>
<dbReference type="GeneTree" id="ENSGT00390000003374"/>
<dbReference type="OrthoDB" id="4447at2759"/>
<gene>
    <name evidence="4" type="primary">KLHDC4</name>
    <name evidence="3" type="ORF">hCG_1980662</name>
</gene>
<reference evidence="4" key="1">
    <citation type="journal article" date="2001" name="Nature">
        <title>Initial sequencing and analysis of the human genome.</title>
        <authorList>
            <consortium name="International Human Genome Sequencing Consortium"/>
            <person name="Lander E.S."/>
            <person name="Linton L.M."/>
            <person name="Birren B."/>
            <person name="Nusbaum C."/>
            <person name="Zody M.C."/>
            <person name="Baldwin J."/>
            <person name="Devon K."/>
            <person name="Dewar K."/>
            <person name="Doyle M."/>
            <person name="FitzHugh W."/>
            <person name="Funke R."/>
            <person name="Gage D."/>
            <person name="Harris K."/>
            <person name="Heaford A."/>
            <person name="Howland J."/>
            <person name="Kann L."/>
            <person name="Lehoczky J."/>
            <person name="LeVine R."/>
            <person name="McEwan P."/>
            <person name="McKernan K."/>
            <person name="Meldrim J."/>
            <person name="Mesirov J.P."/>
            <person name="Miranda C."/>
            <person name="Morris W."/>
            <person name="Naylor J."/>
            <person name="Raymond C."/>
            <person name="Rosetti M."/>
            <person name="Santos R."/>
            <person name="Sheridan A."/>
            <person name="Sougnez C."/>
            <person name="Stange-Thomann N."/>
            <person name="Stojanovic N."/>
            <person name="Subramanian A."/>
            <person name="Wyman D."/>
            <person name="Rogers J."/>
            <person name="Sulston J."/>
            <person name="Ainscough R."/>
            <person name="Beck S."/>
            <person name="Bentley D."/>
            <person name="Burton J."/>
            <person name="Clee C."/>
            <person name="Carter N."/>
            <person name="Coulson A."/>
            <person name="Deadman R."/>
            <person name="Deloukas P."/>
            <person name="Dunham A."/>
            <person name="Dunham I."/>
            <person name="Durbin R."/>
            <person name="French L."/>
            <person name="Grafham D."/>
            <person name="Gregory S."/>
            <person name="Hubbard T."/>
            <person name="Humphray S."/>
            <person name="Hunt A."/>
            <person name="Jones M."/>
            <person name="Lloyd C."/>
            <person name="McMurray A."/>
            <person name="Matthews L."/>
            <person name="Mercer S."/>
            <person name="Milne S."/>
            <person name="Mullikin J.C."/>
            <person name="Mungall A."/>
            <person name="Plumb R."/>
            <person name="Ross M."/>
            <person name="Shownkeen R."/>
            <person name="Sims S."/>
            <person name="Waterston R.H."/>
            <person name="Wilson R.K."/>
            <person name="Hillier L.W."/>
            <person name="McPherson J.D."/>
            <person name="Marra M.A."/>
            <person name="Mardis E.R."/>
            <person name="Fulton L.A."/>
            <person name="Chinwalla A.T."/>
            <person name="Pepin K.H."/>
            <person name="Gish W.R."/>
            <person name="Chissoe S.L."/>
            <person name="Wendl M.C."/>
            <person name="Delehaunty K.D."/>
            <person name="Miner T.L."/>
            <person name="Delehaunty A."/>
            <person name="Kramer J.B."/>
            <person name="Cook L.L."/>
            <person name="Fulton R.S."/>
            <person name="Johnson D.L."/>
            <person name="Minx P.J."/>
            <person name="Clifton S.W."/>
            <person name="Hawkins T."/>
            <person name="Branscomb E."/>
            <person name="Predki P."/>
            <person name="Richardson P."/>
            <person name="Wenning S."/>
            <person name="Slezak T."/>
            <person name="Doggett N."/>
            <person name="Cheng J.F."/>
            <person name="Olsen A."/>
            <person name="Lucas S."/>
            <person name="Elkin C."/>
            <person name="Uberbacher E."/>
            <person name="Frazier M."/>
            <person name="Gibbs R.A."/>
            <person name="Muzny D.M."/>
            <person name="Scherer S.E."/>
            <person name="Bouck J.B."/>
            <person name="Sodergren E.J."/>
            <person name="Worley K.C."/>
            <person name="Rives C.M."/>
            <person name="Gorrell J.H."/>
            <person name="Metzker M.L."/>
            <person name="Naylor S.L."/>
            <person name="Kucherlapati R.S."/>
            <person name="Nelson D.L."/>
            <person name="Weinstock G.M."/>
            <person name="Sakaki Y."/>
            <person name="Fujiyama A."/>
            <person name="Hattori M."/>
            <person name="Yada T."/>
            <person name="Toyoda A."/>
            <person name="Itoh T."/>
            <person name="Kawagoe C."/>
            <person name="Watanabe H."/>
            <person name="Totoki Y."/>
            <person name="Taylor T."/>
            <person name="Weissenbach J."/>
            <person name="Heilig R."/>
            <person name="Saurin W."/>
            <person name="Artiguenave F."/>
            <person name="Brottier P."/>
            <person name="Bruls T."/>
            <person name="Pelletier E."/>
            <person name="Robert C."/>
            <person name="Wincker P."/>
            <person name="Smith D.R."/>
            <person name="Doucette-Stamm L."/>
            <person name="Rubenfield M."/>
            <person name="Weinstock K."/>
            <person name="Lee H.M."/>
            <person name="Dubois J."/>
            <person name="Rosenthal A."/>
            <person name="Platzer M."/>
            <person name="Nyakatura G."/>
            <person name="Taudien S."/>
            <person name="Rump A."/>
            <person name="Yang H."/>
            <person name="Yu J."/>
            <person name="Wang J."/>
            <person name="Huang G."/>
            <person name="Gu J."/>
            <person name="Hood L."/>
            <person name="Rowen L."/>
            <person name="Madan A."/>
            <person name="Qin S."/>
            <person name="Davis R.W."/>
            <person name="Federspiel N.A."/>
            <person name="Abola A.P."/>
            <person name="Proctor M.J."/>
            <person name="Myers R.M."/>
            <person name="Schmutz J."/>
            <person name="Dickson M."/>
            <person name="Grimwood J."/>
            <person name="Cox D.R."/>
            <person name="Olson M.V."/>
            <person name="Kaul R."/>
            <person name="Raymond C."/>
            <person name="Shimizu N."/>
            <person name="Kawasaki K."/>
            <person name="Minoshima S."/>
            <person name="Evans G.A."/>
            <person name="Athanasiou M."/>
            <person name="Schultz R."/>
            <person name="Roe B.A."/>
            <person name="Chen F."/>
            <person name="Pan H."/>
            <person name="Ramser J."/>
            <person name="Lehrach H."/>
            <person name="Reinhardt R."/>
            <person name="McCombie W.R."/>
            <person name="de la Bastide M."/>
            <person name="Dedhia N."/>
            <person name="Blocker H."/>
            <person name="Hornischer K."/>
            <person name="Nordsiek G."/>
            <person name="Agarwala R."/>
            <person name="Aravind L."/>
            <person name="Bailey J.A."/>
            <person name="Bateman A."/>
            <person name="Batzoglou S."/>
            <person name="Birney E."/>
            <person name="Bork P."/>
            <person name="Brown D.G."/>
            <person name="Burge C.B."/>
            <person name="Cerutti L."/>
            <person name="Chen H.C."/>
            <person name="Church D."/>
            <person name="Clamp M."/>
            <person name="Copley R.R."/>
            <person name="Doerks T."/>
            <person name="Eddy S.R."/>
            <person name="Eichler E.E."/>
            <person name="Furey T.S."/>
            <person name="Galagan J."/>
            <person name="Gilbert J.G."/>
            <person name="Harmon C."/>
            <person name="Hayashizaki Y."/>
            <person name="Haussler D."/>
            <person name="Hermjakob H."/>
            <person name="Hokamp K."/>
            <person name="Jang W."/>
            <person name="Johnson L.S."/>
            <person name="Jones T.A."/>
            <person name="Kasif S."/>
            <person name="Kaspryzk A."/>
            <person name="Kennedy S."/>
            <person name="Kent W.J."/>
            <person name="Kitts P."/>
            <person name="Koonin E.V."/>
            <person name="Korf I."/>
            <person name="Kulp D."/>
            <person name="Lancet D."/>
            <person name="Lowe T.M."/>
            <person name="McLysaght A."/>
            <person name="Mikkelsen T."/>
            <person name="Moran J.V."/>
            <person name="Mulder N."/>
            <person name="Pollara V.J."/>
            <person name="Ponting C.P."/>
            <person name="Schuler G."/>
            <person name="Schultz J."/>
            <person name="Slater G."/>
            <person name="Smit A.F."/>
            <person name="Stupka E."/>
            <person name="Szustakowski J."/>
            <person name="Thierry-Mieg D."/>
            <person name="Thierry-Mieg J."/>
            <person name="Wagner L."/>
            <person name="Wallis J."/>
            <person name="Wheeler R."/>
            <person name="Williams A."/>
            <person name="Wolf Y.I."/>
            <person name="Wolfe K.H."/>
            <person name="Yang S.P."/>
            <person name="Yeh R.F."/>
            <person name="Collins F."/>
            <person name="Guyer M.S."/>
            <person name="Peterson J."/>
            <person name="Felsenfeld A."/>
            <person name="Wetterstrand K.A."/>
            <person name="Patrinos A."/>
            <person name="Morgan M.J."/>
            <person name="de Jong P."/>
            <person name="Catanese J.J."/>
            <person name="Osoegawa K."/>
            <person name="Shizuya H."/>
            <person name="Choi S."/>
            <person name="Chen Y.J."/>
        </authorList>
    </citation>
    <scope>NUCLEOTIDE SEQUENCE [LARGE SCALE GENOMIC DNA]</scope>
</reference>
<reference evidence="4" key="7">
    <citation type="submission" date="2025-05" db="UniProtKB">
        <authorList>
            <consortium name="Ensembl"/>
        </authorList>
    </citation>
    <scope>IDENTIFICATION</scope>
</reference>
<reference evidence="2" key="3">
    <citation type="submission" date="2003-03" db="EMBL/GenBank/DDBJ databases">
        <authorList>
            <person name="Shan Y.X."/>
            <person name="Yu L."/>
        </authorList>
    </citation>
    <scope>NUCLEOTIDE SEQUENCE</scope>
</reference>
<dbReference type="AlphaFoldDB" id="Q86VH3"/>
<feature type="region of interest" description="Disordered" evidence="1">
    <location>
        <begin position="271"/>
        <end position="291"/>
    </location>
</feature>
<name>Q86VH3_HUMAN</name>
<evidence type="ECO:0000313" key="3">
    <source>
        <dbReference type="EMBL" id="EAW95385.1"/>
    </source>
</evidence>
<reference evidence="4" key="4">
    <citation type="journal article" date="2004" name="Nature">
        <title>Finishing the euchromatic sequence of the human genome.</title>
        <authorList>
            <consortium name="International Human Genome Sequencing Consortium"/>
        </authorList>
    </citation>
    <scope>NUCLEOTIDE SEQUENCE [LARGE SCALE GENOMIC DNA]</scope>
</reference>
<sequence>MPGKLLPEKCALMWLHLGTRAPQRPKRESRGFPGWGCRTGQALPCRARPPAPAPSHPSSSLSLTPGPGSPRQTGPPCQTVAALYGLGAWQSHCGGGVGCHGQGRQPLGCQGWWSTLNPYLLESPGLFHTRSCGKLWDPKAVLISGVTSSHSSLGSPGTRPGVSLCKELPGCWAELCCRPRKMTKKDRAEPHLPLLGGPEGARAQQSPILHSLGSKRLPRCGWQLLTSSGGAAGGLCPMGHRREKDGGRVCTLGRTGGRHRPEQVAWAHEKGVSETGCLSQMPGVDEADEWQ</sequence>
<evidence type="ECO:0000313" key="4">
    <source>
        <dbReference type="Ensembl" id="ENSP00000392909.1"/>
    </source>
</evidence>
<dbReference type="HOGENOM" id="CLU_083345_0_0_1"/>
<dbReference type="Ensembl" id="ENST00000446344.3">
    <property type="protein sequence ID" value="ENSP00000392909.1"/>
    <property type="gene ID" value="ENSG00000104731.14"/>
</dbReference>
<evidence type="ECO:0000313" key="5">
    <source>
        <dbReference type="Proteomes" id="UP000005640"/>
    </source>
</evidence>
<feature type="compositionally biased region" description="Low complexity" evidence="1">
    <location>
        <begin position="56"/>
        <end position="71"/>
    </location>
</feature>
<dbReference type="ExpressionAtlas" id="Q86VH3">
    <property type="expression patterns" value="baseline and differential"/>
</dbReference>
<dbReference type="Antibodypedia" id="30690">
    <property type="antibodies" value="159 antibodies from 25 providers"/>
</dbReference>
<dbReference type="Bgee" id="ENSG00000104731">
    <property type="expression patterns" value="Expressed in sural nerve and 129 other cell types or tissues"/>
</dbReference>
<reference evidence="4 5" key="5">
    <citation type="journal article" date="2004" name="Nature">
        <title>The sequence and analysis of duplication-rich human chromosome 16.</title>
        <authorList>
            <person name="Martin J."/>
            <person name="Han C."/>
            <person name="Gordon L.A."/>
            <person name="Terry A."/>
            <person name="Prabhakar S."/>
            <person name="She X."/>
            <person name="Xie G."/>
            <person name="Hellsten U."/>
            <person name="Chan Y.M."/>
            <person name="Altherr M."/>
            <person name="Couronne O."/>
            <person name="Aerts A."/>
            <person name="Bajorek E."/>
            <person name="Black S."/>
            <person name="Blumer H."/>
            <person name="Branscomb E."/>
            <person name="Brown N.C."/>
            <person name="Bruno W.J."/>
            <person name="Buckingham J.M."/>
            <person name="Callen D.F."/>
            <person name="Campbell C.S."/>
            <person name="Campbell M.L."/>
            <person name="Campbell E.W."/>
            <person name="Caoile C."/>
            <person name="Challacombe J.F."/>
            <person name="Chasteen L.A."/>
            <person name="Chertkov O."/>
            <person name="Chi H.C."/>
            <person name="Christensen M."/>
            <person name="Clark L.M."/>
            <person name="Cohn J.D."/>
            <person name="Denys M."/>
            <person name="Detter J.C."/>
            <person name="Dickson M."/>
            <person name="Dimitrijevic-Bussod M."/>
            <person name="Escobar J."/>
            <person name="Fawcett J.J."/>
            <person name="Flowers D."/>
            <person name="Fotopulos D."/>
            <person name="Glavina T."/>
            <person name="Gomez M."/>
            <person name="Gonzales E."/>
            <person name="Goodstein D."/>
            <person name="Goodwin L.A."/>
            <person name="Grady D.L."/>
            <person name="Grigoriev I."/>
            <person name="Groza M."/>
            <person name="Hammon N."/>
            <person name="Hawkins T."/>
            <person name="Haydu L."/>
            <person name="Hildebrand C.E."/>
            <person name="Huang W."/>
            <person name="Israni S."/>
            <person name="Jett J."/>
            <person name="Jewett P.B."/>
            <person name="Kadner K."/>
            <person name="Kimball H."/>
            <person name="Kobayashi A."/>
            <person name="Krawczyk M.C."/>
            <person name="Leyba T."/>
            <person name="Longmire J.L."/>
            <person name="Lopez F."/>
            <person name="Lou Y."/>
            <person name="Lowry S."/>
            <person name="Ludeman T."/>
            <person name="Manohar C.F."/>
            <person name="Mark G.A."/>
            <person name="McMurray K.L."/>
            <person name="Meincke L.J."/>
            <person name="Morgan J."/>
            <person name="Moyzis R.K."/>
            <person name="Mundt M.O."/>
            <person name="Munk A.C."/>
            <person name="Nandkeshwar R.D."/>
            <person name="Pitluck S."/>
            <person name="Pollard M."/>
            <person name="Predki P."/>
            <person name="Parson-Quintana B."/>
            <person name="Ramirez L."/>
            <person name="Rash S."/>
            <person name="Retterer J."/>
            <person name="Ricke D.O."/>
            <person name="Robinson D.L."/>
            <person name="Rodriguez A."/>
            <person name="Salamov A."/>
            <person name="Saunders E.H."/>
            <person name="Scott D."/>
            <person name="Shough T."/>
            <person name="Stallings R.L."/>
            <person name="Stalvey M."/>
            <person name="Sutherland R.D."/>
            <person name="Tapia R."/>
            <person name="Tesmer J.G."/>
            <person name="Thayer N."/>
            <person name="Thompson L.S."/>
            <person name="Tice H."/>
            <person name="Torney D.C."/>
            <person name="Tran-Gyamfi M."/>
            <person name="Tsai M."/>
            <person name="Ulanovsky L.E."/>
            <person name="Ustaszewska A."/>
            <person name="Vo N."/>
            <person name="White P.S."/>
            <person name="Williams A.L."/>
            <person name="Wills P.L."/>
            <person name="Wu J.R."/>
            <person name="Wu K."/>
            <person name="Yang J."/>
            <person name="Dejong P."/>
            <person name="Bruce D."/>
            <person name="Doggett N.A."/>
            <person name="Deaven L."/>
            <person name="Schmutz J."/>
            <person name="Grimwood J."/>
            <person name="Richardson P."/>
            <person name="Rokhsar D.S."/>
            <person name="Eichler E.E."/>
            <person name="Gilna P."/>
            <person name="Lucas S.M."/>
            <person name="Myers R.M."/>
            <person name="Rubin E.M."/>
            <person name="Pennacchio L.A."/>
        </authorList>
    </citation>
    <scope>NUCLEOTIDE SEQUENCE [LARGE SCALE GENOMIC DNA]</scope>
</reference>
<dbReference type="Proteomes" id="UP000005640">
    <property type="component" value="Chromosome 16"/>
</dbReference>
<dbReference type="UCSC" id="uc021tmj.1">
    <property type="organism name" value="human"/>
</dbReference>
<evidence type="ECO:0000256" key="1">
    <source>
        <dbReference type="SAM" id="MobiDB-lite"/>
    </source>
</evidence>
<proteinExistence type="evidence at transcript level"/>
<dbReference type="EMBL" id="CH471114">
    <property type="protein sequence ID" value="EAW95385.1"/>
    <property type="molecule type" value="Genomic_DNA"/>
</dbReference>